<dbReference type="Proteomes" id="UP000271272">
    <property type="component" value="Unassembled WGS sequence"/>
</dbReference>
<evidence type="ECO:0000259" key="4">
    <source>
        <dbReference type="SMART" id="SM00852"/>
    </source>
</evidence>
<feature type="compositionally biased region" description="Low complexity" evidence="3">
    <location>
        <begin position="8"/>
        <end position="24"/>
    </location>
</feature>
<evidence type="ECO:0000256" key="2">
    <source>
        <dbReference type="ARBA" id="ARBA00023150"/>
    </source>
</evidence>
<dbReference type="InterPro" id="IPR001453">
    <property type="entry name" value="MoaB/Mog_dom"/>
</dbReference>
<dbReference type="NCBIfam" id="TIGR00177">
    <property type="entry name" value="molyb_syn"/>
    <property type="match status" value="1"/>
</dbReference>
<evidence type="ECO:0000313" key="5">
    <source>
        <dbReference type="EMBL" id="RRD30327.1"/>
    </source>
</evidence>
<protein>
    <submittedName>
        <fullName evidence="5">MogA/MoaB family molybdenum cofactor biosynthesis protein</fullName>
    </submittedName>
</protein>
<keyword evidence="6" id="KW-1185">Reference proteome</keyword>
<dbReference type="PANTHER" id="PTHR43764">
    <property type="entry name" value="MOLYBDENUM COFACTOR BIOSYNTHESIS"/>
    <property type="match status" value="1"/>
</dbReference>
<name>A0A3P1V9I7_9ACTO</name>
<feature type="region of interest" description="Disordered" evidence="3">
    <location>
        <begin position="1"/>
        <end position="40"/>
    </location>
</feature>
<dbReference type="OrthoDB" id="9794429at2"/>
<comment type="pathway">
    <text evidence="1">Cofactor biosynthesis; molybdopterin biosynthesis.</text>
</comment>
<accession>A0A3P1V9I7</accession>
<dbReference type="CDD" id="cd00886">
    <property type="entry name" value="MogA_MoaB"/>
    <property type="match status" value="1"/>
</dbReference>
<dbReference type="InterPro" id="IPR036425">
    <property type="entry name" value="MoaB/Mog-like_dom_sf"/>
</dbReference>
<organism evidence="5 6">
    <name type="scientific">Actinomyces bowdenii</name>
    <dbReference type="NCBI Taxonomy" id="131109"/>
    <lineage>
        <taxon>Bacteria</taxon>
        <taxon>Bacillati</taxon>
        <taxon>Actinomycetota</taxon>
        <taxon>Actinomycetes</taxon>
        <taxon>Actinomycetales</taxon>
        <taxon>Actinomycetaceae</taxon>
        <taxon>Actinomyces</taxon>
    </lineage>
</organism>
<dbReference type="AlphaFoldDB" id="A0A3P1V9I7"/>
<dbReference type="RefSeq" id="WP_124932969.1">
    <property type="nucleotide sequence ID" value="NZ_JAGFOU010000010.1"/>
</dbReference>
<sequence>MPHPQDTASDPGSSRAGSPRSGAAHQEAHEGPVRQKGLVPLEEPVRGAVITVSDRCVSGERQDRSGPLAVRLLAQHRVIAPAARVVPDGVEPVRRAIEQALAQGARVVLTTGGTGVTPRDLTPEATIGLLEARLEGLEAQIRAHGLTKTPLAGLSRGLVGVTSRGPEGALVVNAPGSRGGVEDTIAVIGPLVPHVLEQLGGGDH</sequence>
<dbReference type="InterPro" id="IPR051920">
    <property type="entry name" value="MPT_Adenylyltrnsfr/MoaC-Rel"/>
</dbReference>
<reference evidence="5 6" key="1">
    <citation type="submission" date="2018-11" db="EMBL/GenBank/DDBJ databases">
        <title>Genomes From Bacteria Associated with the Canine Oral Cavity: a Test Case for Automated Genome-Based Taxonomic Assignment.</title>
        <authorList>
            <person name="Coil D.A."/>
            <person name="Jospin G."/>
            <person name="Darling A.E."/>
            <person name="Wallis C."/>
            <person name="Davis I.J."/>
            <person name="Harris S."/>
            <person name="Eisen J.A."/>
            <person name="Holcombe L.J."/>
            <person name="O'Flynn C."/>
        </authorList>
    </citation>
    <scope>NUCLEOTIDE SEQUENCE [LARGE SCALE GENOMIC DNA]</scope>
    <source>
        <strain evidence="5 6">OH5050</strain>
    </source>
</reference>
<evidence type="ECO:0000256" key="1">
    <source>
        <dbReference type="ARBA" id="ARBA00005046"/>
    </source>
</evidence>
<feature type="domain" description="MoaB/Mog" evidence="4">
    <location>
        <begin position="48"/>
        <end position="195"/>
    </location>
</feature>
<dbReference type="UniPathway" id="UPA00344"/>
<dbReference type="GO" id="GO:0006777">
    <property type="term" value="P:Mo-molybdopterin cofactor biosynthetic process"/>
    <property type="evidence" value="ECO:0007669"/>
    <property type="project" value="UniProtKB-KW"/>
</dbReference>
<evidence type="ECO:0000256" key="3">
    <source>
        <dbReference type="SAM" id="MobiDB-lite"/>
    </source>
</evidence>
<comment type="caution">
    <text evidence="5">The sequence shown here is derived from an EMBL/GenBank/DDBJ whole genome shotgun (WGS) entry which is preliminary data.</text>
</comment>
<dbReference type="SUPFAM" id="SSF53218">
    <property type="entry name" value="Molybdenum cofactor biosynthesis proteins"/>
    <property type="match status" value="1"/>
</dbReference>
<dbReference type="InterPro" id="IPR008284">
    <property type="entry name" value="MoCF_biosynth_CS"/>
</dbReference>
<proteinExistence type="predicted"/>
<evidence type="ECO:0000313" key="6">
    <source>
        <dbReference type="Proteomes" id="UP000271272"/>
    </source>
</evidence>
<dbReference type="Pfam" id="PF00994">
    <property type="entry name" value="MoCF_biosynth"/>
    <property type="match status" value="1"/>
</dbReference>
<dbReference type="SMART" id="SM00852">
    <property type="entry name" value="MoCF_biosynth"/>
    <property type="match status" value="1"/>
</dbReference>
<dbReference type="EMBL" id="RQZC01000002">
    <property type="protein sequence ID" value="RRD30327.1"/>
    <property type="molecule type" value="Genomic_DNA"/>
</dbReference>
<keyword evidence="2" id="KW-0501">Molybdenum cofactor biosynthesis</keyword>
<dbReference type="Gene3D" id="3.40.980.10">
    <property type="entry name" value="MoaB/Mog-like domain"/>
    <property type="match status" value="1"/>
</dbReference>
<gene>
    <name evidence="5" type="ORF">EII10_02615</name>
</gene>
<dbReference type="PANTHER" id="PTHR43764:SF1">
    <property type="entry name" value="MOLYBDOPTERIN MOLYBDOTRANSFERASE"/>
    <property type="match status" value="1"/>
</dbReference>
<dbReference type="PROSITE" id="PS01078">
    <property type="entry name" value="MOCF_BIOSYNTHESIS_1"/>
    <property type="match status" value="1"/>
</dbReference>